<proteinExistence type="predicted"/>
<dbReference type="EMBL" id="PCRE01000011">
    <property type="protein sequence ID" value="PIP15258.1"/>
    <property type="molecule type" value="Genomic_DNA"/>
</dbReference>
<accession>A0A2G9Y7N8</accession>
<dbReference type="Proteomes" id="UP000231025">
    <property type="component" value="Unassembled WGS sequence"/>
</dbReference>
<organism evidence="1 2">
    <name type="scientific">Candidatus Roizmanbacteria bacterium CG23_combo_of_CG06-09_8_20_14_all_35_49</name>
    <dbReference type="NCBI Taxonomy" id="1974863"/>
    <lineage>
        <taxon>Bacteria</taxon>
        <taxon>Candidatus Roizmaniibacteriota</taxon>
    </lineage>
</organism>
<dbReference type="InterPro" id="IPR043731">
    <property type="entry name" value="DUF5674"/>
</dbReference>
<gene>
    <name evidence="1" type="ORF">COX47_00670</name>
</gene>
<comment type="caution">
    <text evidence="1">The sequence shown here is derived from an EMBL/GenBank/DDBJ whole genome shotgun (WGS) entry which is preliminary data.</text>
</comment>
<evidence type="ECO:0000313" key="2">
    <source>
        <dbReference type="Proteomes" id="UP000231025"/>
    </source>
</evidence>
<dbReference type="AlphaFoldDB" id="A0A2G9Y7N8"/>
<dbReference type="Pfam" id="PF18924">
    <property type="entry name" value="DUF5674"/>
    <property type="match status" value="1"/>
</dbReference>
<sequence length="113" mass="13111">MQLIDKVITISQLKEMSSRIFAGLVKAVVDIEKETMVIDGEMHADEERYLLDSGSKQDDLWGINLYPDQKNDDFIEFDSIINVRPRLNNFSRGIEDEKIRKKIITIVNKLVKK</sequence>
<evidence type="ECO:0000313" key="1">
    <source>
        <dbReference type="EMBL" id="PIP15258.1"/>
    </source>
</evidence>
<name>A0A2G9Y7N8_9BACT</name>
<reference evidence="1 2" key="1">
    <citation type="submission" date="2017-09" db="EMBL/GenBank/DDBJ databases">
        <title>Depth-based differentiation of microbial function through sediment-hosted aquifers and enrichment of novel symbionts in the deep terrestrial subsurface.</title>
        <authorList>
            <person name="Probst A.J."/>
            <person name="Ladd B."/>
            <person name="Jarett J.K."/>
            <person name="Geller-Mcgrath D.E."/>
            <person name="Sieber C.M."/>
            <person name="Emerson J.B."/>
            <person name="Anantharaman K."/>
            <person name="Thomas B.C."/>
            <person name="Malmstrom R."/>
            <person name="Stieglmeier M."/>
            <person name="Klingl A."/>
            <person name="Woyke T."/>
            <person name="Ryan C.M."/>
            <person name="Banfield J.F."/>
        </authorList>
    </citation>
    <scope>NUCLEOTIDE SEQUENCE [LARGE SCALE GENOMIC DNA]</scope>
    <source>
        <strain evidence="1">CG23_combo_of_CG06-09_8_20_14_all_35_49</strain>
    </source>
</reference>
<protein>
    <submittedName>
        <fullName evidence="1">Uncharacterized protein</fullName>
    </submittedName>
</protein>